<dbReference type="SUPFAM" id="SSF53187">
    <property type="entry name" value="Zn-dependent exopeptidases"/>
    <property type="match status" value="1"/>
</dbReference>
<evidence type="ECO:0000256" key="2">
    <source>
        <dbReference type="ARBA" id="ARBA00004371"/>
    </source>
</evidence>
<dbReference type="GO" id="GO:0046872">
    <property type="term" value="F:metal ion binding"/>
    <property type="evidence" value="ECO:0007669"/>
    <property type="project" value="UniProtKB-KW"/>
</dbReference>
<accession>A0A8J2V3B8</accession>
<evidence type="ECO:0000256" key="1">
    <source>
        <dbReference type="ARBA" id="ARBA00004240"/>
    </source>
</evidence>
<dbReference type="Gene3D" id="3.40.630.10">
    <property type="entry name" value="Zn peptidases"/>
    <property type="match status" value="1"/>
</dbReference>
<keyword evidence="11" id="KW-0378">Hydrolase</keyword>
<dbReference type="GO" id="GO:0005764">
    <property type="term" value="C:lysosome"/>
    <property type="evidence" value="ECO:0007669"/>
    <property type="project" value="UniProtKB-SubCell"/>
</dbReference>
<evidence type="ECO:0000259" key="22">
    <source>
        <dbReference type="Pfam" id="PF04389"/>
    </source>
</evidence>
<dbReference type="RefSeq" id="WP_206711181.1">
    <property type="nucleotide sequence ID" value="NZ_BMGH01000001.1"/>
</dbReference>
<evidence type="ECO:0000256" key="16">
    <source>
        <dbReference type="ARBA" id="ARBA00023145"/>
    </source>
</evidence>
<organism evidence="23 24">
    <name type="scientific">Aquisalinus flavus</name>
    <dbReference type="NCBI Taxonomy" id="1526572"/>
    <lineage>
        <taxon>Bacteria</taxon>
        <taxon>Pseudomonadati</taxon>
        <taxon>Pseudomonadota</taxon>
        <taxon>Alphaproteobacteria</taxon>
        <taxon>Parvularculales</taxon>
        <taxon>Parvularculaceae</taxon>
        <taxon>Aquisalinus</taxon>
    </lineage>
</organism>
<dbReference type="Pfam" id="PF04389">
    <property type="entry name" value="Peptidase_M28"/>
    <property type="match status" value="1"/>
</dbReference>
<keyword evidence="16" id="KW-0865">Zymogen</keyword>
<keyword evidence="9" id="KW-0479">Metal-binding</keyword>
<reference evidence="23" key="2">
    <citation type="submission" date="2020-09" db="EMBL/GenBank/DDBJ databases">
        <authorList>
            <person name="Sun Q."/>
            <person name="Zhou Y."/>
        </authorList>
    </citation>
    <scope>NUCLEOTIDE SEQUENCE</scope>
    <source>
        <strain evidence="23">CGMCC 1.12921</strain>
    </source>
</reference>
<evidence type="ECO:0000256" key="18">
    <source>
        <dbReference type="ARBA" id="ARBA00023228"/>
    </source>
</evidence>
<evidence type="ECO:0000256" key="3">
    <source>
        <dbReference type="ARBA" id="ARBA00004555"/>
    </source>
</evidence>
<name>A0A8J2V3B8_9PROT</name>
<dbReference type="GO" id="GO:0070573">
    <property type="term" value="F:metallodipeptidase activity"/>
    <property type="evidence" value="ECO:0007669"/>
    <property type="project" value="InterPro"/>
</dbReference>
<evidence type="ECO:0000256" key="8">
    <source>
        <dbReference type="ARBA" id="ARBA00022670"/>
    </source>
</evidence>
<evidence type="ECO:0000256" key="21">
    <source>
        <dbReference type="SAM" id="SignalP"/>
    </source>
</evidence>
<keyword evidence="13" id="KW-0862">Zinc</keyword>
<evidence type="ECO:0000256" key="4">
    <source>
        <dbReference type="ARBA" id="ARBA00004613"/>
    </source>
</evidence>
<dbReference type="PROSITE" id="PS50890">
    <property type="entry name" value="PUA"/>
    <property type="match status" value="1"/>
</dbReference>
<comment type="caution">
    <text evidence="23">The sequence shown here is derived from an EMBL/GenBank/DDBJ whole genome shotgun (WGS) entry which is preliminary data.</text>
</comment>
<evidence type="ECO:0000256" key="6">
    <source>
        <dbReference type="ARBA" id="ARBA00022525"/>
    </source>
</evidence>
<evidence type="ECO:0000256" key="7">
    <source>
        <dbReference type="ARBA" id="ARBA00022645"/>
    </source>
</evidence>
<evidence type="ECO:0000313" key="23">
    <source>
        <dbReference type="EMBL" id="GGD14201.1"/>
    </source>
</evidence>
<evidence type="ECO:0000256" key="15">
    <source>
        <dbReference type="ARBA" id="ARBA00023049"/>
    </source>
</evidence>
<keyword evidence="24" id="KW-1185">Reference proteome</keyword>
<dbReference type="PANTHER" id="PTHR12053">
    <property type="entry name" value="PROTEASE FAMILY M28 PLASMA GLUTAMATE CARBOXYPEPTIDASE-RELATED"/>
    <property type="match status" value="1"/>
</dbReference>
<dbReference type="GO" id="GO:0004180">
    <property type="term" value="F:carboxypeptidase activity"/>
    <property type="evidence" value="ECO:0007669"/>
    <property type="project" value="UniProtKB-KW"/>
</dbReference>
<dbReference type="Gene3D" id="3.50.30.30">
    <property type="match status" value="1"/>
</dbReference>
<evidence type="ECO:0000256" key="5">
    <source>
        <dbReference type="ARBA" id="ARBA00014116"/>
    </source>
</evidence>
<evidence type="ECO:0000256" key="12">
    <source>
        <dbReference type="ARBA" id="ARBA00022824"/>
    </source>
</evidence>
<keyword evidence="14" id="KW-0333">Golgi apparatus</keyword>
<keyword evidence="7" id="KW-0121">Carboxypeptidase</keyword>
<feature type="domain" description="Peptidase M28" evidence="22">
    <location>
        <begin position="265"/>
        <end position="449"/>
    </location>
</feature>
<dbReference type="GO" id="GO:0006508">
    <property type="term" value="P:proteolysis"/>
    <property type="evidence" value="ECO:0007669"/>
    <property type="project" value="UniProtKB-KW"/>
</dbReference>
<evidence type="ECO:0000256" key="20">
    <source>
        <dbReference type="ARBA" id="ARBA00033328"/>
    </source>
</evidence>
<evidence type="ECO:0000256" key="13">
    <source>
        <dbReference type="ARBA" id="ARBA00022833"/>
    </source>
</evidence>
<dbReference type="PANTHER" id="PTHR12053:SF3">
    <property type="entry name" value="CARBOXYPEPTIDASE Q"/>
    <property type="match status" value="1"/>
</dbReference>
<feature type="chain" id="PRO_5035164997" description="Carboxypeptidase Q" evidence="21">
    <location>
        <begin position="26"/>
        <end position="477"/>
    </location>
</feature>
<feature type="signal peptide" evidence="21">
    <location>
        <begin position="1"/>
        <end position="25"/>
    </location>
</feature>
<keyword evidence="18" id="KW-0458">Lysosome</keyword>
<dbReference type="GO" id="GO:0005576">
    <property type="term" value="C:extracellular region"/>
    <property type="evidence" value="ECO:0007669"/>
    <property type="project" value="UniProtKB-SubCell"/>
</dbReference>
<proteinExistence type="predicted"/>
<sequence length="477" mass="50651">MKFAATAVAAAIMLAAPLSVWEAMAQDPALDEDTIEQAERLMDAGLDSTIGYEIVESLTTEIGARLAGSEAEARARDWAVAKMTALGLANVRIEPFDVPYWERGIEEAAIVSPYPQTLELTALGGSVATPVEGVTGEIVRFETLADLQDAPMTGFEGKIVFVDEYMTRTQDGSGYGVAVAKRSGAAVEAGKRGAVAALIRSVGTDSHRFPHTGQMRYGDVDRKVPIAALSAPDADQLQRALTRGEPVTVRVRLDTVSPGTRPSGNVIGEIPGRTDEIVVIGGHLDSWDLGTGAVDDGAGIGITMGAAKIILESGLTPERTIRIVAFGAEEIGLYGGIYYAEKYAADLDKHIVGAESDFGAGQIYQFQTRFGETKLDRAKEFQRVLAPLGIGPGNNEATGGPDMIGLRGAGVPVVTLKQNGWDYFDLHHTHDDTLDKIDPDNIAQNVAAYAGFVWMAANMDGDFRDPVTLPVTGEASQ</sequence>
<keyword evidence="12" id="KW-0256">Endoplasmic reticulum</keyword>
<evidence type="ECO:0000256" key="14">
    <source>
        <dbReference type="ARBA" id="ARBA00023034"/>
    </source>
</evidence>
<keyword evidence="8" id="KW-0645">Protease</keyword>
<evidence type="ECO:0000256" key="10">
    <source>
        <dbReference type="ARBA" id="ARBA00022729"/>
    </source>
</evidence>
<evidence type="ECO:0000313" key="24">
    <source>
        <dbReference type="Proteomes" id="UP000613582"/>
    </source>
</evidence>
<protein>
    <recommendedName>
        <fullName evidence="5">Carboxypeptidase Q</fullName>
    </recommendedName>
    <alternativeName>
        <fullName evidence="20">Plasma glutamate carboxypeptidase</fullName>
    </alternativeName>
</protein>
<dbReference type="EMBL" id="BMGH01000001">
    <property type="protein sequence ID" value="GGD14201.1"/>
    <property type="molecule type" value="Genomic_DNA"/>
</dbReference>
<comment type="subunit">
    <text evidence="19">Homodimer. The monomeric form is inactive while the homodimer is active.</text>
</comment>
<keyword evidence="15" id="KW-0482">Metalloprotease</keyword>
<dbReference type="InterPro" id="IPR039866">
    <property type="entry name" value="CPQ"/>
</dbReference>
<keyword evidence="17" id="KW-0325">Glycoprotein</keyword>
<gene>
    <name evidence="23" type="ORF">GCM10011342_23720</name>
</gene>
<evidence type="ECO:0000256" key="9">
    <source>
        <dbReference type="ARBA" id="ARBA00022723"/>
    </source>
</evidence>
<evidence type="ECO:0000256" key="19">
    <source>
        <dbReference type="ARBA" id="ARBA00025833"/>
    </source>
</evidence>
<dbReference type="Proteomes" id="UP000613582">
    <property type="component" value="Unassembled WGS sequence"/>
</dbReference>
<reference evidence="23" key="1">
    <citation type="journal article" date="2014" name="Int. J. Syst. Evol. Microbiol.">
        <title>Complete genome sequence of Corynebacterium casei LMG S-19264T (=DSM 44701T), isolated from a smear-ripened cheese.</title>
        <authorList>
            <consortium name="US DOE Joint Genome Institute (JGI-PGF)"/>
            <person name="Walter F."/>
            <person name="Albersmeier A."/>
            <person name="Kalinowski J."/>
            <person name="Ruckert C."/>
        </authorList>
    </citation>
    <scope>NUCLEOTIDE SEQUENCE</scope>
    <source>
        <strain evidence="23">CGMCC 1.12921</strain>
    </source>
</reference>
<evidence type="ECO:0000256" key="17">
    <source>
        <dbReference type="ARBA" id="ARBA00023180"/>
    </source>
</evidence>
<keyword evidence="10 21" id="KW-0732">Signal</keyword>
<keyword evidence="6" id="KW-0964">Secreted</keyword>
<dbReference type="InterPro" id="IPR007484">
    <property type="entry name" value="Peptidase_M28"/>
</dbReference>
<evidence type="ECO:0000256" key="11">
    <source>
        <dbReference type="ARBA" id="ARBA00022801"/>
    </source>
</evidence>
<dbReference type="AlphaFoldDB" id="A0A8J2V3B8"/>
<comment type="subcellular location">
    <subcellularLocation>
        <location evidence="1">Endoplasmic reticulum</location>
    </subcellularLocation>
    <subcellularLocation>
        <location evidence="3">Golgi apparatus</location>
    </subcellularLocation>
    <subcellularLocation>
        <location evidence="2">Lysosome</location>
    </subcellularLocation>
    <subcellularLocation>
        <location evidence="4">Secreted</location>
    </subcellularLocation>
</comment>